<name>A0AA41V8T7_PAPNU</name>
<comment type="caution">
    <text evidence="7">The sequence shown here is derived from an EMBL/GenBank/DDBJ whole genome shotgun (WGS) entry which is preliminary data.</text>
</comment>
<evidence type="ECO:0000256" key="2">
    <source>
        <dbReference type="ARBA" id="ARBA00022491"/>
    </source>
</evidence>
<dbReference type="GO" id="GO:0000122">
    <property type="term" value="P:negative regulation of transcription by RNA polymerase II"/>
    <property type="evidence" value="ECO:0007669"/>
    <property type="project" value="TreeGrafter"/>
</dbReference>
<evidence type="ECO:0000256" key="5">
    <source>
        <dbReference type="SAM" id="MobiDB-lite"/>
    </source>
</evidence>
<dbReference type="EMBL" id="JAJJMA010171862">
    <property type="protein sequence ID" value="MCL7036782.1"/>
    <property type="molecule type" value="Genomic_DNA"/>
</dbReference>
<dbReference type="SUPFAM" id="SSF47762">
    <property type="entry name" value="PAH2 domain"/>
    <property type="match status" value="2"/>
</dbReference>
<reference evidence="7" key="1">
    <citation type="submission" date="2022-03" db="EMBL/GenBank/DDBJ databases">
        <title>A functionally conserved STORR gene fusion in Papaver species that diverged 16.8 million years ago.</title>
        <authorList>
            <person name="Catania T."/>
        </authorList>
    </citation>
    <scope>NUCLEOTIDE SEQUENCE</scope>
    <source>
        <strain evidence="7">S-191538</strain>
    </source>
</reference>
<proteinExistence type="predicted"/>
<protein>
    <recommendedName>
        <fullName evidence="6">Histone deacetylase interacting domain-containing protein</fullName>
    </recommendedName>
</protein>
<dbReference type="GO" id="GO:0000785">
    <property type="term" value="C:chromatin"/>
    <property type="evidence" value="ECO:0007669"/>
    <property type="project" value="TreeGrafter"/>
</dbReference>
<dbReference type="GO" id="GO:0000118">
    <property type="term" value="C:histone deacetylase complex"/>
    <property type="evidence" value="ECO:0007669"/>
    <property type="project" value="TreeGrafter"/>
</dbReference>
<dbReference type="PANTHER" id="PTHR12346">
    <property type="entry name" value="SIN3B-RELATED"/>
    <property type="match status" value="1"/>
</dbReference>
<accession>A0AA41V8T7</accession>
<evidence type="ECO:0000313" key="8">
    <source>
        <dbReference type="Proteomes" id="UP001177140"/>
    </source>
</evidence>
<dbReference type="PANTHER" id="PTHR12346:SF0">
    <property type="entry name" value="SIN3A, ISOFORM G"/>
    <property type="match status" value="1"/>
</dbReference>
<evidence type="ECO:0000313" key="7">
    <source>
        <dbReference type="EMBL" id="MCL7036782.1"/>
    </source>
</evidence>
<keyword evidence="3 4" id="KW-0539">Nucleus</keyword>
<feature type="domain" description="Histone deacetylase interacting" evidence="6">
    <location>
        <begin position="206"/>
        <end position="299"/>
    </location>
</feature>
<dbReference type="InterPro" id="IPR013194">
    <property type="entry name" value="HDAC_interact_dom"/>
</dbReference>
<evidence type="ECO:0000259" key="6">
    <source>
        <dbReference type="SMART" id="SM00761"/>
    </source>
</evidence>
<dbReference type="GO" id="GO:0003714">
    <property type="term" value="F:transcription corepressor activity"/>
    <property type="evidence" value="ECO:0007669"/>
    <property type="project" value="InterPro"/>
</dbReference>
<dbReference type="SMART" id="SM00761">
    <property type="entry name" value="HDAC_interact"/>
    <property type="match status" value="1"/>
</dbReference>
<feature type="compositionally biased region" description="Basic and acidic residues" evidence="5">
    <location>
        <begin position="170"/>
        <end position="182"/>
    </location>
</feature>
<dbReference type="Pfam" id="PF08295">
    <property type="entry name" value="Sin3_corepress"/>
    <property type="match status" value="1"/>
</dbReference>
<dbReference type="Gene3D" id="1.20.1160.11">
    <property type="entry name" value="Paired amphipathic helix"/>
    <property type="match status" value="2"/>
</dbReference>
<keyword evidence="2" id="KW-0678">Repressor</keyword>
<organism evidence="7 8">
    <name type="scientific">Papaver nudicaule</name>
    <name type="common">Iceland poppy</name>
    <dbReference type="NCBI Taxonomy" id="74823"/>
    <lineage>
        <taxon>Eukaryota</taxon>
        <taxon>Viridiplantae</taxon>
        <taxon>Streptophyta</taxon>
        <taxon>Embryophyta</taxon>
        <taxon>Tracheophyta</taxon>
        <taxon>Spermatophyta</taxon>
        <taxon>Magnoliopsida</taxon>
        <taxon>Ranunculales</taxon>
        <taxon>Papaveraceae</taxon>
        <taxon>Papaveroideae</taxon>
        <taxon>Papaver</taxon>
    </lineage>
</organism>
<dbReference type="InterPro" id="IPR039774">
    <property type="entry name" value="Sin3-like"/>
</dbReference>
<keyword evidence="8" id="KW-1185">Reference proteome</keyword>
<gene>
    <name evidence="7" type="ORF">MKW94_017018</name>
</gene>
<comment type="subcellular location">
    <subcellularLocation>
        <location evidence="1 4">Nucleus</location>
    </subcellularLocation>
</comment>
<dbReference type="Pfam" id="PF02671">
    <property type="entry name" value="PAH"/>
    <property type="match status" value="2"/>
</dbReference>
<evidence type="ECO:0000256" key="3">
    <source>
        <dbReference type="ARBA" id="ARBA00023242"/>
    </source>
</evidence>
<sequence length="454" mass="51678">MKRIREQDCYEYIKAVQKAEKYNEFLQIMKEYKSFPTHTATALDFVVAKIKQVFNGHSDLIRRFNELFLPEQYAIEEEDGAADQNRVMKLKSTQRVQAAADHSGKVLLHKDYKFIEHIRKEKFRDPDLYKKFLKCLYLYSKEIISRDDLENIVGDLLQYGTVFPSTANKDTVHEEEPEKDERETSDEATASKRRKIEEPSMIDGMECEEENPSYQLSTDKTSASGRTELGIIVLNDSWVSTGKTPTYQLKKNIYQQNLFRCEDDRCERDRQKELVTATTNLMEELIQKVGDKTVSEENLCLEDHFKALYLGCIKRLYAESWQSVVDELPKDAVAVLRGILARLQDKLQEVTGRLSGKYKKKMRAVYAKNFKKSLNHGKSSCELQQDTTSSSDKDDASTSCPNILAKAKEDASTPCPNLLAKATDNASSSCPNLLAKATDDASTSCPNLLADATE</sequence>
<dbReference type="InterPro" id="IPR003822">
    <property type="entry name" value="PAH"/>
</dbReference>
<dbReference type="PROSITE" id="PS51477">
    <property type="entry name" value="PAH"/>
    <property type="match status" value="1"/>
</dbReference>
<evidence type="ECO:0000256" key="1">
    <source>
        <dbReference type="ARBA" id="ARBA00004123"/>
    </source>
</evidence>
<dbReference type="AlphaFoldDB" id="A0AA41V8T7"/>
<evidence type="ECO:0000256" key="4">
    <source>
        <dbReference type="PROSITE-ProRule" id="PRU00810"/>
    </source>
</evidence>
<feature type="region of interest" description="Disordered" evidence="5">
    <location>
        <begin position="167"/>
        <end position="220"/>
    </location>
</feature>
<dbReference type="InterPro" id="IPR036600">
    <property type="entry name" value="PAH_sf"/>
</dbReference>
<dbReference type="Proteomes" id="UP001177140">
    <property type="component" value="Unassembled WGS sequence"/>
</dbReference>